<comment type="caution">
    <text evidence="1">The sequence shown here is derived from an EMBL/GenBank/DDBJ whole genome shotgun (WGS) entry which is preliminary data.</text>
</comment>
<organism evidence="1 2">
    <name type="scientific">Chryseobacterium ginsengisoli</name>
    <dbReference type="NCBI Taxonomy" id="363853"/>
    <lineage>
        <taxon>Bacteria</taxon>
        <taxon>Pseudomonadati</taxon>
        <taxon>Bacteroidota</taxon>
        <taxon>Flavobacteriia</taxon>
        <taxon>Flavobacteriales</taxon>
        <taxon>Weeksellaceae</taxon>
        <taxon>Chryseobacterium group</taxon>
        <taxon>Chryseobacterium</taxon>
    </lineage>
</organism>
<dbReference type="Proteomes" id="UP001500353">
    <property type="component" value="Unassembled WGS sequence"/>
</dbReference>
<gene>
    <name evidence="1" type="ORF">GCM10023210_31000</name>
</gene>
<proteinExistence type="predicted"/>
<reference evidence="2" key="1">
    <citation type="journal article" date="2019" name="Int. J. Syst. Evol. Microbiol.">
        <title>The Global Catalogue of Microorganisms (GCM) 10K type strain sequencing project: providing services to taxonomists for standard genome sequencing and annotation.</title>
        <authorList>
            <consortium name="The Broad Institute Genomics Platform"/>
            <consortium name="The Broad Institute Genome Sequencing Center for Infectious Disease"/>
            <person name="Wu L."/>
            <person name="Ma J."/>
        </authorList>
    </citation>
    <scope>NUCLEOTIDE SEQUENCE [LARGE SCALE GENOMIC DNA]</scope>
    <source>
        <strain evidence="2">JCM 18019</strain>
    </source>
</reference>
<sequence>MKKYTEEKRNIYQETLALDTIYNVLSWHDRTILHRVMTGEIGANELNGKVSMLYEFVSITKWKTPLMKFGQDRLLYFYDEQKEKDRPIEEYKTVFPNITNDLKNIQNEYS</sequence>
<accession>A0ABP9MLD2</accession>
<keyword evidence="2" id="KW-1185">Reference proteome</keyword>
<evidence type="ECO:0000313" key="1">
    <source>
        <dbReference type="EMBL" id="GAA5096784.1"/>
    </source>
</evidence>
<name>A0ABP9MLD2_9FLAO</name>
<dbReference type="EMBL" id="BAABHX010000005">
    <property type="protein sequence ID" value="GAA5096784.1"/>
    <property type="molecule type" value="Genomic_DNA"/>
</dbReference>
<evidence type="ECO:0000313" key="2">
    <source>
        <dbReference type="Proteomes" id="UP001500353"/>
    </source>
</evidence>
<dbReference type="RefSeq" id="WP_345205993.1">
    <property type="nucleotide sequence ID" value="NZ_BAABHX010000005.1"/>
</dbReference>
<protein>
    <submittedName>
        <fullName evidence="1">Uncharacterized protein</fullName>
    </submittedName>
</protein>